<reference evidence="2" key="1">
    <citation type="submission" date="2017-09" db="EMBL/GenBank/DDBJ databases">
        <title>Depth-based differentiation of microbial function through sediment-hosted aquifers and enrichment of novel symbionts in the deep terrestrial subsurface.</title>
        <authorList>
            <person name="Probst A.J."/>
            <person name="Ladd B."/>
            <person name="Jarett J.K."/>
            <person name="Geller-Mcgrath D.E."/>
            <person name="Sieber C.M.K."/>
            <person name="Emerson J.B."/>
            <person name="Anantharaman K."/>
            <person name="Thomas B.C."/>
            <person name="Malmstrom R."/>
            <person name="Stieglmeier M."/>
            <person name="Klingl A."/>
            <person name="Woyke T."/>
            <person name="Ryan C.M."/>
            <person name="Banfield J.F."/>
        </authorList>
    </citation>
    <scope>NUCLEOTIDE SEQUENCE [LARGE SCALE GENOMIC DNA]</scope>
</reference>
<comment type="caution">
    <text evidence="1">The sequence shown here is derived from an EMBL/GenBank/DDBJ whole genome shotgun (WGS) entry which is preliminary data.</text>
</comment>
<dbReference type="Proteomes" id="UP000229500">
    <property type="component" value="Unassembled WGS sequence"/>
</dbReference>
<name>A0A2M8L4Z9_9BACT</name>
<proteinExistence type="predicted"/>
<organism evidence="1 2">
    <name type="scientific">Candidatus Shapirobacteria bacterium CG10_big_fil_rev_8_21_14_0_10_38_14</name>
    <dbReference type="NCBI Taxonomy" id="1974483"/>
    <lineage>
        <taxon>Bacteria</taxon>
        <taxon>Candidatus Shapironibacteriota</taxon>
    </lineage>
</organism>
<dbReference type="SUPFAM" id="SSF53756">
    <property type="entry name" value="UDP-Glycosyltransferase/glycogen phosphorylase"/>
    <property type="match status" value="1"/>
</dbReference>
<accession>A0A2M8L4Z9</accession>
<protein>
    <recommendedName>
        <fullName evidence="3">Glycosyl transferase family 1 domain-containing protein</fullName>
    </recommendedName>
</protein>
<dbReference type="EMBL" id="PFEL01000105">
    <property type="protein sequence ID" value="PJE68829.1"/>
    <property type="molecule type" value="Genomic_DNA"/>
</dbReference>
<gene>
    <name evidence="1" type="ORF">COU96_02890</name>
</gene>
<evidence type="ECO:0000313" key="1">
    <source>
        <dbReference type="EMBL" id="PJE68829.1"/>
    </source>
</evidence>
<evidence type="ECO:0008006" key="3">
    <source>
        <dbReference type="Google" id="ProtNLM"/>
    </source>
</evidence>
<sequence length="384" mass="44771">MASFDKALIATHIIYRQIPPYDALEGPYSSVCRALESILKDVETCQIPLNDFNGAVIYGHWRKTRQLKIPSFLGQLVPLKYLVDLVISAFFALKFSLANHDKKKLAVGIDPLSCLPLAFLKKIFNYRLVFYSVDFNKNRFKNRVLQWAYEKADELSTRFGDQTWVVCQSLKDYKKKHYHTDSIYIPNSPIFNGSLYQKGKKLKAGNKMAWTGSFLTERQYEIFFGLLKEIQDKYRPEMEFYFAPMQNHDRFRNFGKKYGLKKFQVLELHSRLEWQEFAAKCDVGIAIYDPQFGSTKFIEPLKIWDFMMVGMPFIISCEPSISTPIKKSGVAYFLAPNNKIPKDNSLKEFLKKENIIKLQERCIELAKEFDIQKQIKKTLKNLST</sequence>
<dbReference type="AlphaFoldDB" id="A0A2M8L4Z9"/>
<evidence type="ECO:0000313" key="2">
    <source>
        <dbReference type="Proteomes" id="UP000229500"/>
    </source>
</evidence>
<dbReference type="Gene3D" id="3.40.50.2000">
    <property type="entry name" value="Glycogen Phosphorylase B"/>
    <property type="match status" value="1"/>
</dbReference>